<proteinExistence type="predicted"/>
<dbReference type="EMBL" id="WIVU01000043">
    <property type="protein sequence ID" value="MQU07686.1"/>
    <property type="molecule type" value="Genomic_DNA"/>
</dbReference>
<reference evidence="1 2" key="1">
    <citation type="submission" date="2019-10" db="EMBL/GenBank/DDBJ databases">
        <title>Evaluation of single-gene subtyping targets for Pseudomonas.</title>
        <authorList>
            <person name="Reichler S.J."/>
            <person name="Orsi R.H."/>
            <person name="Wiedmann M."/>
            <person name="Martin N.H."/>
            <person name="Murphy S.I."/>
        </authorList>
    </citation>
    <scope>NUCLEOTIDE SEQUENCE [LARGE SCALE GENOMIC DNA]</scope>
    <source>
        <strain evidence="1 2">FSL R10-1637</strain>
    </source>
</reference>
<name>A0A6L5HWA4_9PSED</name>
<protein>
    <submittedName>
        <fullName evidence="1">Uncharacterized protein</fullName>
    </submittedName>
</protein>
<dbReference type="RefSeq" id="WP_153374486.1">
    <property type="nucleotide sequence ID" value="NZ_WIVU01000043.1"/>
</dbReference>
<evidence type="ECO:0000313" key="1">
    <source>
        <dbReference type="EMBL" id="MQU07686.1"/>
    </source>
</evidence>
<dbReference type="Proteomes" id="UP000478064">
    <property type="component" value="Unassembled WGS sequence"/>
</dbReference>
<organism evidence="1 2">
    <name type="scientific">Pseudomonas helleri</name>
    <dbReference type="NCBI Taxonomy" id="1608996"/>
    <lineage>
        <taxon>Bacteria</taxon>
        <taxon>Pseudomonadati</taxon>
        <taxon>Pseudomonadota</taxon>
        <taxon>Gammaproteobacteria</taxon>
        <taxon>Pseudomonadales</taxon>
        <taxon>Pseudomonadaceae</taxon>
        <taxon>Pseudomonas</taxon>
    </lineage>
</organism>
<dbReference type="AlphaFoldDB" id="A0A6L5HWA4"/>
<sequence length="91" mass="10294">MIFGLSSPQKSFITEKKSPPSFSAANTYKLMVFIRHDYLSAAQTNLSQLQAESYKYWPGNFLEKIQPTVYLRTASTALFHSAKRGANPIFN</sequence>
<accession>A0A6L5HWA4</accession>
<comment type="caution">
    <text evidence="1">The sequence shown here is derived from an EMBL/GenBank/DDBJ whole genome shotgun (WGS) entry which is preliminary data.</text>
</comment>
<evidence type="ECO:0000313" key="2">
    <source>
        <dbReference type="Proteomes" id="UP000478064"/>
    </source>
</evidence>
<gene>
    <name evidence="1" type="ORF">GHO27_18560</name>
</gene>